<evidence type="ECO:0000256" key="2">
    <source>
        <dbReference type="ARBA" id="ARBA00023125"/>
    </source>
</evidence>
<keyword evidence="2" id="KW-0238">DNA-binding</keyword>
<evidence type="ECO:0000259" key="4">
    <source>
        <dbReference type="PROSITE" id="PS51063"/>
    </source>
</evidence>
<sequence>MESNVMNALRSCPLFAGMSEIGIELTLGNVTHQLVSLPSHEVYALAGMPCKYVDIVVSGNLICRMAALSGKQVEVSRLRSGNMVAPAFIFSKDRSLPVSVETDGKVQLFRMRPEELKRLIDMDEAIRMNFIRILSNIDVFLTQKMKILSLFTVREKVAYLLMECAGEQGSNEVHLERSRQEIADSFGIQKFSLLRVLSDFEKEGAIEIDGRNIKILDRRKMLK</sequence>
<dbReference type="Proteomes" id="UP000682005">
    <property type="component" value="Chromosome 1"/>
</dbReference>
<dbReference type="Pfam" id="PF13545">
    <property type="entry name" value="HTH_Crp_2"/>
    <property type="match status" value="1"/>
</dbReference>
<dbReference type="SMART" id="SM00419">
    <property type="entry name" value="HTH_CRP"/>
    <property type="match status" value="1"/>
</dbReference>
<evidence type="ECO:0000313" key="5">
    <source>
        <dbReference type="EMBL" id="AKU68546.1"/>
    </source>
</evidence>
<keyword evidence="3" id="KW-0804">Transcription</keyword>
<keyword evidence="8" id="KW-1185">Reference proteome</keyword>
<dbReference type="EMBL" id="CP072370">
    <property type="protein sequence ID" value="QUB87495.1"/>
    <property type="molecule type" value="Genomic_DNA"/>
</dbReference>
<proteinExistence type="predicted"/>
<reference evidence="6 8" key="2">
    <citation type="submission" date="2021-03" db="EMBL/GenBank/DDBJ databases">
        <title>Human Oral Microbial Genomes.</title>
        <authorList>
            <person name="Johnston C.D."/>
            <person name="Chen T."/>
            <person name="Dewhirst F.E."/>
        </authorList>
    </citation>
    <scope>NUCLEOTIDE SEQUENCE [LARGE SCALE GENOMIC DNA]</scope>
    <source>
        <strain evidence="6 8">W1435</strain>
    </source>
</reference>
<dbReference type="KEGG" id="pfus:ADJ77_01405"/>
<dbReference type="InterPro" id="IPR012318">
    <property type="entry name" value="HTH_CRP"/>
</dbReference>
<keyword evidence="1" id="KW-0805">Transcription regulation</keyword>
<protein>
    <submittedName>
        <fullName evidence="5 6">Transcriptional regulator</fullName>
    </submittedName>
</protein>
<dbReference type="SUPFAM" id="SSF46785">
    <property type="entry name" value="Winged helix' DNA-binding domain"/>
    <property type="match status" value="1"/>
</dbReference>
<dbReference type="Gene3D" id="2.60.120.10">
    <property type="entry name" value="Jelly Rolls"/>
    <property type="match status" value="1"/>
</dbReference>
<name>A0A0K1NIQ2_9BACT</name>
<feature type="domain" description="HTH crp-type" evidence="4">
    <location>
        <begin position="151"/>
        <end position="219"/>
    </location>
</feature>
<dbReference type="InterPro" id="IPR018490">
    <property type="entry name" value="cNMP-bd_dom_sf"/>
</dbReference>
<evidence type="ECO:0000313" key="7">
    <source>
        <dbReference type="Proteomes" id="UP000060345"/>
    </source>
</evidence>
<dbReference type="PROSITE" id="PS51063">
    <property type="entry name" value="HTH_CRP_2"/>
    <property type="match status" value="1"/>
</dbReference>
<accession>A0A0K1NIQ2</accession>
<dbReference type="STRING" id="1236517.ADJ77_01405"/>
<gene>
    <name evidence="5" type="ORF">ADJ77_01405</name>
    <name evidence="6" type="ORF">J5A51_08545</name>
</gene>
<dbReference type="GO" id="GO:0003677">
    <property type="term" value="F:DNA binding"/>
    <property type="evidence" value="ECO:0007669"/>
    <property type="project" value="UniProtKB-KW"/>
</dbReference>
<reference evidence="5 7" key="1">
    <citation type="submission" date="2015-07" db="EMBL/GenBank/DDBJ databases">
        <authorList>
            <person name="Noorani M."/>
        </authorList>
    </citation>
    <scope>NUCLEOTIDE SEQUENCE [LARGE SCALE GENOMIC DNA]</scope>
    <source>
        <strain evidence="5 7">W1435</strain>
    </source>
</reference>
<evidence type="ECO:0000313" key="8">
    <source>
        <dbReference type="Proteomes" id="UP000682005"/>
    </source>
</evidence>
<dbReference type="RefSeq" id="WP_025077941.1">
    <property type="nucleotide sequence ID" value="NZ_BAKO01000006.1"/>
</dbReference>
<evidence type="ECO:0000256" key="1">
    <source>
        <dbReference type="ARBA" id="ARBA00023015"/>
    </source>
</evidence>
<dbReference type="Proteomes" id="UP000060345">
    <property type="component" value="Chromosome 1"/>
</dbReference>
<evidence type="ECO:0000313" key="6">
    <source>
        <dbReference type="EMBL" id="QUB87495.1"/>
    </source>
</evidence>
<dbReference type="GO" id="GO:0006355">
    <property type="term" value="P:regulation of DNA-templated transcription"/>
    <property type="evidence" value="ECO:0007669"/>
    <property type="project" value="InterPro"/>
</dbReference>
<evidence type="ECO:0000256" key="3">
    <source>
        <dbReference type="ARBA" id="ARBA00023163"/>
    </source>
</evidence>
<dbReference type="EMBL" id="CP012074">
    <property type="protein sequence ID" value="AKU68546.1"/>
    <property type="molecule type" value="Genomic_DNA"/>
</dbReference>
<dbReference type="InterPro" id="IPR036390">
    <property type="entry name" value="WH_DNA-bd_sf"/>
</dbReference>
<dbReference type="SUPFAM" id="SSF51206">
    <property type="entry name" value="cAMP-binding domain-like"/>
    <property type="match status" value="1"/>
</dbReference>
<dbReference type="eggNOG" id="COG0664">
    <property type="taxonomic scope" value="Bacteria"/>
</dbReference>
<organism evidence="5 7">
    <name type="scientific">Prevotella fusca JCM 17724</name>
    <dbReference type="NCBI Taxonomy" id="1236517"/>
    <lineage>
        <taxon>Bacteria</taxon>
        <taxon>Pseudomonadati</taxon>
        <taxon>Bacteroidota</taxon>
        <taxon>Bacteroidia</taxon>
        <taxon>Bacteroidales</taxon>
        <taxon>Prevotellaceae</taxon>
        <taxon>Prevotella</taxon>
    </lineage>
</organism>
<dbReference type="AlphaFoldDB" id="A0A0K1NIQ2"/>
<dbReference type="InterPro" id="IPR014710">
    <property type="entry name" value="RmlC-like_jellyroll"/>
</dbReference>